<sequence length="554" mass="59715">MGFFKVVAVDIDGTLTSNGALSSAAVRAIRDARLNGTQVVLVTGRIGRELQAEFPDLSDHVDAVVLENGAVAVVDGRSVALAPPVDPALDAELSARGIPFRRGETLIAADGQYAAATVEAIGELGLDCQIIRNRGALMVLPAGVTKGTGLCGVLARMNRSPHNTIAIGDAENDVSMMAAAELGVAVANAPPSVKAHADEVLSESDGEGVAGILTGPILSGARRWCPMRRWIDIGAFDDGAPTRLPGSQGRIVVTGPAGSGKSHIIGLMAERWILAGYGVLVVDPEGDHTQLATLDHVAAVDSRYHLPQPSDLVAMLHPSSSAVVDLSALSTDEKRDYVHRLRPVVEAHREQYGFPHWTVYDEAHLLGPGQEVRWVRRGGYVLSSFVAAALPADEIDASDVVVEMEDSDQSPSALHPAPRAAVRYGGNPKRAFAVAERRTAHVRHRHKYADVALPRERRFYFHSVDGQSIAPAGTMEEFGAALRRLTPQALEFHLERGDFSRWLERIINDRKLAAEVASWEDEMAAHRAAEVERVRQQLIRAVRDRYLDDRGALD</sequence>
<dbReference type="InterPro" id="IPR027417">
    <property type="entry name" value="P-loop_NTPase"/>
</dbReference>
<dbReference type="Pfam" id="PF01935">
    <property type="entry name" value="DUF87"/>
    <property type="match status" value="1"/>
</dbReference>
<dbReference type="AlphaFoldDB" id="A0A5Q5BGE5"/>
<dbReference type="GO" id="GO:0016791">
    <property type="term" value="F:phosphatase activity"/>
    <property type="evidence" value="ECO:0007669"/>
    <property type="project" value="TreeGrafter"/>
</dbReference>
<dbReference type="EMBL" id="CP000384">
    <property type="protein sequence ID" value="ABG07213.1"/>
    <property type="molecule type" value="Genomic_DNA"/>
</dbReference>
<dbReference type="GO" id="GO:0000287">
    <property type="term" value="F:magnesium ion binding"/>
    <property type="evidence" value="ECO:0007669"/>
    <property type="project" value="TreeGrafter"/>
</dbReference>
<organism evidence="2">
    <name type="scientific">Mycobacterium sp. (strain MCS)</name>
    <dbReference type="NCBI Taxonomy" id="164756"/>
    <lineage>
        <taxon>Bacteria</taxon>
        <taxon>Bacillati</taxon>
        <taxon>Actinomycetota</taxon>
        <taxon>Actinomycetes</taxon>
        <taxon>Mycobacteriales</taxon>
        <taxon>Mycobacteriaceae</taxon>
        <taxon>Mycobacterium</taxon>
    </lineage>
</organism>
<evidence type="ECO:0000313" key="2">
    <source>
        <dbReference type="EMBL" id="ABG07213.1"/>
    </source>
</evidence>
<dbReference type="InterPro" id="IPR036412">
    <property type="entry name" value="HAD-like_sf"/>
</dbReference>
<name>A0A5Q5BGE5_MYCSS</name>
<dbReference type="InterPro" id="IPR002789">
    <property type="entry name" value="HerA_central"/>
</dbReference>
<dbReference type="Gene3D" id="3.40.50.1000">
    <property type="entry name" value="HAD superfamily/HAD-like"/>
    <property type="match status" value="1"/>
</dbReference>
<evidence type="ECO:0000259" key="1">
    <source>
        <dbReference type="SMART" id="SM00382"/>
    </source>
</evidence>
<dbReference type="Gene3D" id="3.40.50.300">
    <property type="entry name" value="P-loop containing nucleotide triphosphate hydrolases"/>
    <property type="match status" value="1"/>
</dbReference>
<dbReference type="PANTHER" id="PTHR10000">
    <property type="entry name" value="PHOSPHOSERINE PHOSPHATASE"/>
    <property type="match status" value="1"/>
</dbReference>
<dbReference type="SMART" id="SM00382">
    <property type="entry name" value="AAA"/>
    <property type="match status" value="1"/>
</dbReference>
<reference evidence="2" key="1">
    <citation type="submission" date="2006-06" db="EMBL/GenBank/DDBJ databases">
        <title>Complete sequence of chromosome of Mycobacterium sp. MCS.</title>
        <authorList>
            <consortium name="US DOE Joint Genome Institute"/>
            <person name="Copeland A."/>
            <person name="Lucas S."/>
            <person name="Lapidus A."/>
            <person name="Barry K."/>
            <person name="Detter J.C."/>
            <person name="Glavina del Rio T."/>
            <person name="Hammon N."/>
            <person name="Israni S."/>
            <person name="Dalin E."/>
            <person name="Tice H."/>
            <person name="Pitluck S."/>
            <person name="Martinez M."/>
            <person name="Schmutz J."/>
            <person name="Larimer F."/>
            <person name="Land M."/>
            <person name="Hauser L."/>
            <person name="Kyrpides N."/>
            <person name="Kim E."/>
            <person name="Miller C.D."/>
            <person name="Hughes J.E."/>
            <person name="Anderson A.J."/>
            <person name="Sims R.C."/>
            <person name="Richardson P."/>
        </authorList>
    </citation>
    <scope>NUCLEOTIDE SEQUENCE [LARGE SCALE GENOMIC DNA]</scope>
    <source>
        <strain evidence="2">MCS</strain>
    </source>
</reference>
<gene>
    <name evidence="2" type="ordered locus">Mmcs_1100</name>
</gene>
<dbReference type="SUPFAM" id="SSF52540">
    <property type="entry name" value="P-loop containing nucleoside triphosphate hydrolases"/>
    <property type="match status" value="1"/>
</dbReference>
<protein>
    <submittedName>
        <fullName evidence="2">HAD-superfamily hydrolase subfamily IIB</fullName>
    </submittedName>
</protein>
<accession>A0A5Q5BGE5</accession>
<dbReference type="PANTHER" id="PTHR10000:SF8">
    <property type="entry name" value="HAD SUPERFAMILY HYDROLASE-LIKE, TYPE 3"/>
    <property type="match status" value="1"/>
</dbReference>
<keyword evidence="2" id="KW-0378">Hydrolase</keyword>
<dbReference type="InterPro" id="IPR003593">
    <property type="entry name" value="AAA+_ATPase"/>
</dbReference>
<dbReference type="KEGG" id="mmc:Mmcs_1100"/>
<dbReference type="SUPFAM" id="SSF56784">
    <property type="entry name" value="HAD-like"/>
    <property type="match status" value="1"/>
</dbReference>
<dbReference type="InterPro" id="IPR023214">
    <property type="entry name" value="HAD_sf"/>
</dbReference>
<proteinExistence type="predicted"/>
<dbReference type="Pfam" id="PF08282">
    <property type="entry name" value="Hydrolase_3"/>
    <property type="match status" value="2"/>
</dbReference>
<feature type="domain" description="AAA+ ATPase" evidence="1">
    <location>
        <begin position="247"/>
        <end position="408"/>
    </location>
</feature>
<dbReference type="GO" id="GO:0005829">
    <property type="term" value="C:cytosol"/>
    <property type="evidence" value="ECO:0007669"/>
    <property type="project" value="TreeGrafter"/>
</dbReference>
<dbReference type="Gene3D" id="3.90.1070.10">
    <property type="match status" value="1"/>
</dbReference>